<evidence type="ECO:0000313" key="2">
    <source>
        <dbReference type="Proteomes" id="UP000263268"/>
    </source>
</evidence>
<organism evidence="1 2">
    <name type="scientific">Xanthomarina gelatinilytica</name>
    <dbReference type="NCBI Taxonomy" id="1137281"/>
    <lineage>
        <taxon>Bacteria</taxon>
        <taxon>Pseudomonadati</taxon>
        <taxon>Bacteroidota</taxon>
        <taxon>Flavobacteriia</taxon>
        <taxon>Flavobacteriales</taxon>
        <taxon>Flavobacteriaceae</taxon>
        <taxon>Xanthomarina</taxon>
    </lineage>
</organism>
<comment type="caution">
    <text evidence="1">The sequence shown here is derived from an EMBL/GenBank/DDBJ whole genome shotgun (WGS) entry which is preliminary data.</text>
</comment>
<accession>A0A3D6BUX9</accession>
<reference evidence="1 2" key="1">
    <citation type="journal article" date="2018" name="Nat. Biotechnol.">
        <title>A standardized bacterial taxonomy based on genome phylogeny substantially revises the tree of life.</title>
        <authorList>
            <person name="Parks D.H."/>
            <person name="Chuvochina M."/>
            <person name="Waite D.W."/>
            <person name="Rinke C."/>
            <person name="Skarshewski A."/>
            <person name="Chaumeil P.A."/>
            <person name="Hugenholtz P."/>
        </authorList>
    </citation>
    <scope>NUCLEOTIDE SEQUENCE [LARGE SCALE GENOMIC DNA]</scope>
    <source>
        <strain evidence="1">UBA10227</strain>
    </source>
</reference>
<name>A0A3D6BUX9_9FLAO</name>
<protein>
    <submittedName>
        <fullName evidence="1">Uncharacterized protein</fullName>
    </submittedName>
</protein>
<proteinExistence type="predicted"/>
<gene>
    <name evidence="1" type="ORF">DHV22_09785</name>
</gene>
<sequence length="61" mass="6695">VILGVNKPLVVDSTSNMADALGVKVPMPTCAYILALNKKKAMHFIANKGKFFVFIISILRF</sequence>
<evidence type="ECO:0000313" key="1">
    <source>
        <dbReference type="EMBL" id="HCY81855.1"/>
    </source>
</evidence>
<dbReference type="EMBL" id="DPRK01000155">
    <property type="protein sequence ID" value="HCY81855.1"/>
    <property type="molecule type" value="Genomic_DNA"/>
</dbReference>
<dbReference type="Proteomes" id="UP000263268">
    <property type="component" value="Unassembled WGS sequence"/>
</dbReference>
<dbReference type="AlphaFoldDB" id="A0A3D6BUX9"/>
<feature type="non-terminal residue" evidence="1">
    <location>
        <position position="1"/>
    </location>
</feature>